<evidence type="ECO:0000256" key="3">
    <source>
        <dbReference type="ARBA" id="ARBA00023163"/>
    </source>
</evidence>
<feature type="domain" description="HTH cro/C1-type" evidence="4">
    <location>
        <begin position="8"/>
        <end position="63"/>
    </location>
</feature>
<proteinExistence type="predicted"/>
<dbReference type="EMBL" id="MTEJ01000176">
    <property type="protein sequence ID" value="OQX08375.1"/>
    <property type="molecule type" value="Genomic_DNA"/>
</dbReference>
<protein>
    <recommendedName>
        <fullName evidence="4">HTH cro/C1-type domain-containing protein</fullName>
    </recommendedName>
</protein>
<dbReference type="InterPro" id="IPR010982">
    <property type="entry name" value="Lambda_DNA-bd_dom_sf"/>
</dbReference>
<dbReference type="Pfam" id="PF01381">
    <property type="entry name" value="HTH_3"/>
    <property type="match status" value="1"/>
</dbReference>
<comment type="caution">
    <text evidence="5">The sequence shown here is derived from an EMBL/GenBank/DDBJ whole genome shotgun (WGS) entry which is preliminary data.</text>
</comment>
<dbReference type="PANTHER" id="PTHR40661">
    <property type="match status" value="1"/>
</dbReference>
<dbReference type="PANTHER" id="PTHR40661:SF2">
    <property type="entry name" value="HTH-TYPE TRANSCRIPTIONAL REGULATOR PRTR"/>
    <property type="match status" value="1"/>
</dbReference>
<dbReference type="SMART" id="SM00530">
    <property type="entry name" value="HTH_XRE"/>
    <property type="match status" value="1"/>
</dbReference>
<reference evidence="5 6" key="1">
    <citation type="submission" date="2017-01" db="EMBL/GenBank/DDBJ databases">
        <title>Novel large sulfur bacteria in the metagenomes of groundwater-fed chemosynthetic microbial mats in the Lake Huron basin.</title>
        <authorList>
            <person name="Sharrar A.M."/>
            <person name="Flood B.E."/>
            <person name="Bailey J.V."/>
            <person name="Jones D.S."/>
            <person name="Biddanda B."/>
            <person name="Ruberg S.A."/>
            <person name="Marcus D.N."/>
            <person name="Dick G.J."/>
        </authorList>
    </citation>
    <scope>NUCLEOTIDE SEQUENCE [LARGE SCALE GENOMIC DNA]</scope>
    <source>
        <strain evidence="5">A8</strain>
    </source>
</reference>
<gene>
    <name evidence="5" type="ORF">BWK73_25580</name>
</gene>
<organism evidence="5 6">
    <name type="scientific">Thiothrix lacustris</name>
    <dbReference type="NCBI Taxonomy" id="525917"/>
    <lineage>
        <taxon>Bacteria</taxon>
        <taxon>Pseudomonadati</taxon>
        <taxon>Pseudomonadota</taxon>
        <taxon>Gammaproteobacteria</taxon>
        <taxon>Thiotrichales</taxon>
        <taxon>Thiotrichaceae</taxon>
        <taxon>Thiothrix</taxon>
    </lineage>
</organism>
<dbReference type="GO" id="GO:0003677">
    <property type="term" value="F:DNA binding"/>
    <property type="evidence" value="ECO:0007669"/>
    <property type="project" value="UniProtKB-KW"/>
</dbReference>
<sequence length="133" mass="15093">MERITDRIKKARLDANLKKIEIARRVGVSAPTVSDWESGKIKSIEGENLIRLAKCLRVTPEWLLTGKETGGLPALPDQASNEEPALSHQEQAMVELFRNLTDDQKTEIVRTLEAQKQQNKMIWEQLSKVMGKK</sequence>
<evidence type="ECO:0000256" key="2">
    <source>
        <dbReference type="ARBA" id="ARBA00023125"/>
    </source>
</evidence>
<accession>A0A1Y1QL44</accession>
<dbReference type="AlphaFoldDB" id="A0A1Y1QL44"/>
<evidence type="ECO:0000256" key="1">
    <source>
        <dbReference type="ARBA" id="ARBA00023015"/>
    </source>
</evidence>
<keyword evidence="1" id="KW-0805">Transcription regulation</keyword>
<dbReference type="InterPro" id="IPR001387">
    <property type="entry name" value="Cro/C1-type_HTH"/>
</dbReference>
<keyword evidence="3" id="KW-0804">Transcription</keyword>
<evidence type="ECO:0000259" key="4">
    <source>
        <dbReference type="PROSITE" id="PS50943"/>
    </source>
</evidence>
<dbReference type="SUPFAM" id="SSF47413">
    <property type="entry name" value="lambda repressor-like DNA-binding domains"/>
    <property type="match status" value="1"/>
</dbReference>
<keyword evidence="2" id="KW-0238">DNA-binding</keyword>
<dbReference type="Proteomes" id="UP000192491">
    <property type="component" value="Unassembled WGS sequence"/>
</dbReference>
<dbReference type="PROSITE" id="PS50943">
    <property type="entry name" value="HTH_CROC1"/>
    <property type="match status" value="1"/>
</dbReference>
<evidence type="ECO:0000313" key="5">
    <source>
        <dbReference type="EMBL" id="OQX08375.1"/>
    </source>
</evidence>
<dbReference type="CDD" id="cd00093">
    <property type="entry name" value="HTH_XRE"/>
    <property type="match status" value="1"/>
</dbReference>
<dbReference type="Gene3D" id="1.10.260.40">
    <property type="entry name" value="lambda repressor-like DNA-binding domains"/>
    <property type="match status" value="1"/>
</dbReference>
<evidence type="ECO:0000313" key="6">
    <source>
        <dbReference type="Proteomes" id="UP000192491"/>
    </source>
</evidence>
<name>A0A1Y1QL44_9GAMM</name>